<name>A0A0C3AUB2_PILCF</name>
<gene>
    <name evidence="1" type="ORF">PILCRDRAFT_825306</name>
</gene>
<protein>
    <submittedName>
        <fullName evidence="1">Uncharacterized protein</fullName>
    </submittedName>
</protein>
<keyword evidence="2" id="KW-1185">Reference proteome</keyword>
<dbReference type="InParanoid" id="A0A0C3AUB2"/>
<organism evidence="1 2">
    <name type="scientific">Piloderma croceum (strain F 1598)</name>
    <dbReference type="NCBI Taxonomy" id="765440"/>
    <lineage>
        <taxon>Eukaryota</taxon>
        <taxon>Fungi</taxon>
        <taxon>Dikarya</taxon>
        <taxon>Basidiomycota</taxon>
        <taxon>Agaricomycotina</taxon>
        <taxon>Agaricomycetes</taxon>
        <taxon>Agaricomycetidae</taxon>
        <taxon>Atheliales</taxon>
        <taxon>Atheliaceae</taxon>
        <taxon>Piloderma</taxon>
    </lineage>
</organism>
<proteinExistence type="predicted"/>
<accession>A0A0C3AUB2</accession>
<dbReference type="Proteomes" id="UP000054166">
    <property type="component" value="Unassembled WGS sequence"/>
</dbReference>
<evidence type="ECO:0000313" key="2">
    <source>
        <dbReference type="Proteomes" id="UP000054166"/>
    </source>
</evidence>
<sequence>MEYNLYMQNPLTISFVGQVFIASCFRLFDSPNEFTICGPPTSFIRVETIQQLGSKEIVRGHELTWSLDDAGHTCLPPGAWSQGQVAKVHSTVWHPPQGDVLCGWIWTQDDLVGY</sequence>
<evidence type="ECO:0000313" key="1">
    <source>
        <dbReference type="EMBL" id="KIM77528.1"/>
    </source>
</evidence>
<reference evidence="2" key="2">
    <citation type="submission" date="2015-01" db="EMBL/GenBank/DDBJ databases">
        <title>Evolutionary Origins and Diversification of the Mycorrhizal Mutualists.</title>
        <authorList>
            <consortium name="DOE Joint Genome Institute"/>
            <consortium name="Mycorrhizal Genomics Consortium"/>
            <person name="Kohler A."/>
            <person name="Kuo A."/>
            <person name="Nagy L.G."/>
            <person name="Floudas D."/>
            <person name="Copeland A."/>
            <person name="Barry K.W."/>
            <person name="Cichocki N."/>
            <person name="Veneault-Fourrey C."/>
            <person name="LaButti K."/>
            <person name="Lindquist E.A."/>
            <person name="Lipzen A."/>
            <person name="Lundell T."/>
            <person name="Morin E."/>
            <person name="Murat C."/>
            <person name="Riley R."/>
            <person name="Ohm R."/>
            <person name="Sun H."/>
            <person name="Tunlid A."/>
            <person name="Henrissat B."/>
            <person name="Grigoriev I.V."/>
            <person name="Hibbett D.S."/>
            <person name="Martin F."/>
        </authorList>
    </citation>
    <scope>NUCLEOTIDE SEQUENCE [LARGE SCALE GENOMIC DNA]</scope>
    <source>
        <strain evidence="2">F 1598</strain>
    </source>
</reference>
<dbReference type="AlphaFoldDB" id="A0A0C3AUB2"/>
<reference evidence="1 2" key="1">
    <citation type="submission" date="2014-04" db="EMBL/GenBank/DDBJ databases">
        <authorList>
            <consortium name="DOE Joint Genome Institute"/>
            <person name="Kuo A."/>
            <person name="Tarkka M."/>
            <person name="Buscot F."/>
            <person name="Kohler A."/>
            <person name="Nagy L.G."/>
            <person name="Floudas D."/>
            <person name="Copeland A."/>
            <person name="Barry K.W."/>
            <person name="Cichocki N."/>
            <person name="Veneault-Fourrey C."/>
            <person name="LaButti K."/>
            <person name="Lindquist E.A."/>
            <person name="Lipzen A."/>
            <person name="Lundell T."/>
            <person name="Morin E."/>
            <person name="Murat C."/>
            <person name="Sun H."/>
            <person name="Tunlid A."/>
            <person name="Henrissat B."/>
            <person name="Grigoriev I.V."/>
            <person name="Hibbett D.S."/>
            <person name="Martin F."/>
            <person name="Nordberg H.P."/>
            <person name="Cantor M.N."/>
            <person name="Hua S.X."/>
        </authorList>
    </citation>
    <scope>NUCLEOTIDE SEQUENCE [LARGE SCALE GENOMIC DNA]</scope>
    <source>
        <strain evidence="1 2">F 1598</strain>
    </source>
</reference>
<dbReference type="EMBL" id="KN833024">
    <property type="protein sequence ID" value="KIM77528.1"/>
    <property type="molecule type" value="Genomic_DNA"/>
</dbReference>
<dbReference type="HOGENOM" id="CLU_2121988_0_0_1"/>